<dbReference type="PANTHER" id="PTHR12526:SF630">
    <property type="entry name" value="GLYCOSYLTRANSFERASE"/>
    <property type="match status" value="1"/>
</dbReference>
<proteinExistence type="predicted"/>
<evidence type="ECO:0000259" key="1">
    <source>
        <dbReference type="Pfam" id="PF00534"/>
    </source>
</evidence>
<evidence type="ECO:0000313" key="2">
    <source>
        <dbReference type="EMBL" id="MBB1097742.1"/>
    </source>
</evidence>
<reference evidence="2 3" key="1">
    <citation type="submission" date="2020-07" db="EMBL/GenBank/DDBJ databases">
        <title>Description of Limosilactobacillus balticus sp. nov., Limosilactobacillus agrestis sp. nov., Limosilactobacillus albertensis sp. nov., Limosilactobacillus rudii sp. nov., Limosilactobacillus fastidiosus sp. nov., five novel Limosilactobacillus species isolated from the vertebrate gastrointestinal tract, and proposal of 6 subspecies of Limosilactobacillus reuteri adapted to the gastrointestinal tract of specific vertebrate hosts.</title>
        <authorList>
            <person name="Li F."/>
            <person name="Cheng C."/>
            <person name="Zheng J."/>
            <person name="Quevedo R.M."/>
            <person name="Li J."/>
            <person name="Roos S."/>
            <person name="Gaenzle M.G."/>
            <person name="Walter J."/>
        </authorList>
    </citation>
    <scope>NUCLEOTIDE SEQUENCE [LARGE SCALE GENOMIC DNA]</scope>
    <source>
        <strain evidence="2 3">STM2_1</strain>
    </source>
</reference>
<accession>A0A7W3YNX2</accession>
<protein>
    <submittedName>
        <fullName evidence="2">Glycosyltransferase</fullName>
    </submittedName>
</protein>
<organism evidence="2 3">
    <name type="scientific">Limosilactobacillus rudii</name>
    <dbReference type="NCBI Taxonomy" id="2759755"/>
    <lineage>
        <taxon>Bacteria</taxon>
        <taxon>Bacillati</taxon>
        <taxon>Bacillota</taxon>
        <taxon>Bacilli</taxon>
        <taxon>Lactobacillales</taxon>
        <taxon>Lactobacillaceae</taxon>
        <taxon>Limosilactobacillus</taxon>
    </lineage>
</organism>
<name>A0A7W3YNX2_9LACO</name>
<dbReference type="InterPro" id="IPR001296">
    <property type="entry name" value="Glyco_trans_1"/>
</dbReference>
<dbReference type="RefSeq" id="WP_182596478.1">
    <property type="nucleotide sequence ID" value="NZ_JACIVA010000050.1"/>
</dbReference>
<dbReference type="AlphaFoldDB" id="A0A7W3YNX2"/>
<dbReference type="Gene3D" id="3.40.50.2000">
    <property type="entry name" value="Glycogen Phosphorylase B"/>
    <property type="match status" value="2"/>
</dbReference>
<keyword evidence="3" id="KW-1185">Reference proteome</keyword>
<feature type="domain" description="Glycosyl transferase family 1" evidence="1">
    <location>
        <begin position="186"/>
        <end position="317"/>
    </location>
</feature>
<dbReference type="Proteomes" id="UP000517106">
    <property type="component" value="Unassembled WGS sequence"/>
</dbReference>
<dbReference type="EMBL" id="JACIVA010000050">
    <property type="protein sequence ID" value="MBB1097742.1"/>
    <property type="molecule type" value="Genomic_DNA"/>
</dbReference>
<sequence length="352" mass="40104">MKLKFICAPASGNGGTETVLVKALNHLAKEHQVELYLTTVPENRLWLENMQGVLIHEVRSTSKFVKLFYLMNTFISAKNNDHFIILGANTIKLAAKIRKILKKKYKITSWIHYSLVNQNMFDPKNITLADDHWAISTPIKHQLMDLGIKEDKISLIFNPIDRYKGKLNISDKSATLRLVYVGKIMLGSQKNLQELFDGIKHYPNKLHVDLFGADDSNGEVQEYISKLGIENLCTFHGWVKDPWKIILNQIHPNALVLTSKYEGLPMVMIEAMSRGIPCLVADFSGYEDIIKQGLNGIVYRSGNQESLVSCMNLISKTDFNTDAISNSIRKFNSDNYYLRLDSIIREYSNEKS</sequence>
<dbReference type="PANTHER" id="PTHR12526">
    <property type="entry name" value="GLYCOSYLTRANSFERASE"/>
    <property type="match status" value="1"/>
</dbReference>
<dbReference type="GO" id="GO:0016757">
    <property type="term" value="F:glycosyltransferase activity"/>
    <property type="evidence" value="ECO:0007669"/>
    <property type="project" value="InterPro"/>
</dbReference>
<dbReference type="Pfam" id="PF00534">
    <property type="entry name" value="Glycos_transf_1"/>
    <property type="match status" value="1"/>
</dbReference>
<comment type="caution">
    <text evidence="2">The sequence shown here is derived from an EMBL/GenBank/DDBJ whole genome shotgun (WGS) entry which is preliminary data.</text>
</comment>
<gene>
    <name evidence="2" type="ORF">H5S09_07280</name>
</gene>
<evidence type="ECO:0000313" key="3">
    <source>
        <dbReference type="Proteomes" id="UP000517106"/>
    </source>
</evidence>
<keyword evidence="2" id="KW-0808">Transferase</keyword>
<dbReference type="SUPFAM" id="SSF53756">
    <property type="entry name" value="UDP-Glycosyltransferase/glycogen phosphorylase"/>
    <property type="match status" value="1"/>
</dbReference>